<dbReference type="GeneID" id="70236382"/>
<accession>A0A9P8T4R8</accession>
<dbReference type="AlphaFoldDB" id="A0A9P8T4R8"/>
<dbReference type="Proteomes" id="UP000769157">
    <property type="component" value="Unassembled WGS sequence"/>
</dbReference>
<organism evidence="1 2">
    <name type="scientific">Ogataea philodendri</name>
    <dbReference type="NCBI Taxonomy" id="1378263"/>
    <lineage>
        <taxon>Eukaryota</taxon>
        <taxon>Fungi</taxon>
        <taxon>Dikarya</taxon>
        <taxon>Ascomycota</taxon>
        <taxon>Saccharomycotina</taxon>
        <taxon>Pichiomycetes</taxon>
        <taxon>Pichiales</taxon>
        <taxon>Pichiaceae</taxon>
        <taxon>Ogataea</taxon>
    </lineage>
</organism>
<dbReference type="EMBL" id="JAEUBE010000295">
    <property type="protein sequence ID" value="KAH3666228.1"/>
    <property type="molecule type" value="Genomic_DNA"/>
</dbReference>
<reference evidence="1" key="2">
    <citation type="submission" date="2021-01" db="EMBL/GenBank/DDBJ databases">
        <authorList>
            <person name="Schikora-Tamarit M.A."/>
        </authorList>
    </citation>
    <scope>NUCLEOTIDE SEQUENCE</scope>
    <source>
        <strain evidence="1">CBS6075</strain>
    </source>
</reference>
<reference evidence="1" key="1">
    <citation type="journal article" date="2021" name="Open Biol.">
        <title>Shared evolutionary footprints suggest mitochondrial oxidative damage underlies multiple complex I losses in fungi.</title>
        <authorList>
            <person name="Schikora-Tamarit M.A."/>
            <person name="Marcet-Houben M."/>
            <person name="Nosek J."/>
            <person name="Gabaldon T."/>
        </authorList>
    </citation>
    <scope>NUCLEOTIDE SEQUENCE</scope>
    <source>
        <strain evidence="1">CBS6075</strain>
    </source>
</reference>
<gene>
    <name evidence="1" type="ORF">OGAPHI_004417</name>
</gene>
<evidence type="ECO:0000313" key="1">
    <source>
        <dbReference type="EMBL" id="KAH3666228.1"/>
    </source>
</evidence>
<dbReference type="RefSeq" id="XP_046061432.1">
    <property type="nucleotide sequence ID" value="XM_046205493.1"/>
</dbReference>
<evidence type="ECO:0000313" key="2">
    <source>
        <dbReference type="Proteomes" id="UP000769157"/>
    </source>
</evidence>
<keyword evidence="2" id="KW-1185">Reference proteome</keyword>
<comment type="caution">
    <text evidence="1">The sequence shown here is derived from an EMBL/GenBank/DDBJ whole genome shotgun (WGS) entry which is preliminary data.</text>
</comment>
<sequence length="88" mass="9896">MLVSRSFKIPVQTFRWVWSSVSKTAITLIRTLSNALNSYDWMYGLIPCTVFTFSFASRSYMKRLSCEAASELAVSNTKTESALISALI</sequence>
<name>A0A9P8T4R8_9ASCO</name>
<protein>
    <submittedName>
        <fullName evidence="1">Uncharacterized protein</fullName>
    </submittedName>
</protein>
<proteinExistence type="predicted"/>